<dbReference type="EMBL" id="CAMXCT020006379">
    <property type="protein sequence ID" value="CAL1167872.1"/>
    <property type="molecule type" value="Genomic_DNA"/>
</dbReference>
<reference evidence="2" key="1">
    <citation type="submission" date="2022-10" db="EMBL/GenBank/DDBJ databases">
        <authorList>
            <person name="Chen Y."/>
            <person name="Dougan E. K."/>
            <person name="Chan C."/>
            <person name="Rhodes N."/>
            <person name="Thang M."/>
        </authorList>
    </citation>
    <scope>NUCLEOTIDE SEQUENCE</scope>
</reference>
<reference evidence="3" key="2">
    <citation type="submission" date="2024-04" db="EMBL/GenBank/DDBJ databases">
        <authorList>
            <person name="Chen Y."/>
            <person name="Shah S."/>
            <person name="Dougan E. K."/>
            <person name="Thang M."/>
            <person name="Chan C."/>
        </authorList>
    </citation>
    <scope>NUCLEOTIDE SEQUENCE [LARGE SCALE GENOMIC DNA]</scope>
</reference>
<evidence type="ECO:0000313" key="4">
    <source>
        <dbReference type="Proteomes" id="UP001152797"/>
    </source>
</evidence>
<evidence type="ECO:0000313" key="2">
    <source>
        <dbReference type="EMBL" id="CAI4014497.1"/>
    </source>
</evidence>
<dbReference type="EMBL" id="CAMXCT030006379">
    <property type="protein sequence ID" value="CAL4801809.1"/>
    <property type="molecule type" value="Genomic_DNA"/>
</dbReference>
<keyword evidence="4" id="KW-1185">Reference proteome</keyword>
<comment type="caution">
    <text evidence="2">The sequence shown here is derived from an EMBL/GenBank/DDBJ whole genome shotgun (WGS) entry which is preliminary data.</text>
</comment>
<organism evidence="2">
    <name type="scientific">Cladocopium goreaui</name>
    <dbReference type="NCBI Taxonomy" id="2562237"/>
    <lineage>
        <taxon>Eukaryota</taxon>
        <taxon>Sar</taxon>
        <taxon>Alveolata</taxon>
        <taxon>Dinophyceae</taxon>
        <taxon>Suessiales</taxon>
        <taxon>Symbiodiniaceae</taxon>
        <taxon>Cladocopium</taxon>
    </lineage>
</organism>
<gene>
    <name evidence="2" type="ORF">C1SCF055_LOCUS39399</name>
</gene>
<dbReference type="Proteomes" id="UP001152797">
    <property type="component" value="Unassembled WGS sequence"/>
</dbReference>
<dbReference type="EMBL" id="CAMXCT010006379">
    <property type="protein sequence ID" value="CAI4014497.1"/>
    <property type="molecule type" value="Genomic_DNA"/>
</dbReference>
<evidence type="ECO:0000256" key="1">
    <source>
        <dbReference type="SAM" id="MobiDB-lite"/>
    </source>
</evidence>
<feature type="region of interest" description="Disordered" evidence="1">
    <location>
        <begin position="105"/>
        <end position="133"/>
    </location>
</feature>
<accession>A0A9P1DQ05</accession>
<sequence length="256" mass="29468">MENVETQLADHYEYAAWLCERLDNMTWMRDAIHALGERLDQLANRIATNADDTRDALTVLDDATDVVRYGLMEFGGFVRNQSLTGQQRTHMFTQERANFVLWNMQRNRPDDTDPLEDAEEERLTDDEVEPSSTEGMSNLMEAMRREQNIALTREAWEDASMIQQALITILDASEQSKRIRLCDPVVSQSEGDTCFHYLPDHPGYAAEEQTMYPLDPLERLSTCTHQCFNHRTGGFGNDGDEEWELITIQLDISPRI</sequence>
<feature type="compositionally biased region" description="Acidic residues" evidence="1">
    <location>
        <begin position="112"/>
        <end position="129"/>
    </location>
</feature>
<protein>
    <submittedName>
        <fullName evidence="2">Uncharacterized protein</fullName>
    </submittedName>
</protein>
<evidence type="ECO:0000313" key="3">
    <source>
        <dbReference type="EMBL" id="CAL1167872.1"/>
    </source>
</evidence>
<name>A0A9P1DQ05_9DINO</name>
<dbReference type="AlphaFoldDB" id="A0A9P1DQ05"/>
<proteinExistence type="predicted"/>